<keyword evidence="1" id="KW-0472">Membrane</keyword>
<keyword evidence="1" id="KW-1133">Transmembrane helix</keyword>
<gene>
    <name evidence="2" type="ORF">MNBD_GAMMA13-2079</name>
</gene>
<keyword evidence="1" id="KW-0812">Transmembrane</keyword>
<dbReference type="AlphaFoldDB" id="A0A3B0YL44"/>
<accession>A0A3B0YL44</accession>
<sequence length="51" mass="5602">MRTDVNVMSVDDDESKLRRANIRMALLLAVVAVGILAMFFWSVTSLSTGIS</sequence>
<organism evidence="2">
    <name type="scientific">hydrothermal vent metagenome</name>
    <dbReference type="NCBI Taxonomy" id="652676"/>
    <lineage>
        <taxon>unclassified sequences</taxon>
        <taxon>metagenomes</taxon>
        <taxon>ecological metagenomes</taxon>
    </lineage>
</organism>
<feature type="transmembrane region" description="Helical" evidence="1">
    <location>
        <begin position="24"/>
        <end position="43"/>
    </location>
</feature>
<protein>
    <submittedName>
        <fullName evidence="2">Uncharacterized protein</fullName>
    </submittedName>
</protein>
<name>A0A3B0YL44_9ZZZZ</name>
<proteinExistence type="predicted"/>
<dbReference type="EMBL" id="UOFK01000063">
    <property type="protein sequence ID" value="VAW74959.1"/>
    <property type="molecule type" value="Genomic_DNA"/>
</dbReference>
<evidence type="ECO:0000313" key="2">
    <source>
        <dbReference type="EMBL" id="VAW74959.1"/>
    </source>
</evidence>
<reference evidence="2" key="1">
    <citation type="submission" date="2018-06" db="EMBL/GenBank/DDBJ databases">
        <authorList>
            <person name="Zhirakovskaya E."/>
        </authorList>
    </citation>
    <scope>NUCLEOTIDE SEQUENCE</scope>
</reference>
<evidence type="ECO:0000256" key="1">
    <source>
        <dbReference type="SAM" id="Phobius"/>
    </source>
</evidence>